<name>A0A0F9Y2V9_9ZZZZ</name>
<organism evidence="1">
    <name type="scientific">marine sediment metagenome</name>
    <dbReference type="NCBI Taxonomy" id="412755"/>
    <lineage>
        <taxon>unclassified sequences</taxon>
        <taxon>metagenomes</taxon>
        <taxon>ecological metagenomes</taxon>
    </lineage>
</organism>
<dbReference type="EMBL" id="LAZR01000049">
    <property type="protein sequence ID" value="KKN99018.1"/>
    <property type="molecule type" value="Genomic_DNA"/>
</dbReference>
<proteinExistence type="predicted"/>
<accession>A0A0F9Y2V9</accession>
<reference evidence="1" key="1">
    <citation type="journal article" date="2015" name="Nature">
        <title>Complex archaea that bridge the gap between prokaryotes and eukaryotes.</title>
        <authorList>
            <person name="Spang A."/>
            <person name="Saw J.H."/>
            <person name="Jorgensen S.L."/>
            <person name="Zaremba-Niedzwiedzka K."/>
            <person name="Martijn J."/>
            <person name="Lind A.E."/>
            <person name="van Eijk R."/>
            <person name="Schleper C."/>
            <person name="Guy L."/>
            <person name="Ettema T.J."/>
        </authorList>
    </citation>
    <scope>NUCLEOTIDE SEQUENCE</scope>
</reference>
<comment type="caution">
    <text evidence="1">The sequence shown here is derived from an EMBL/GenBank/DDBJ whole genome shotgun (WGS) entry which is preliminary data.</text>
</comment>
<evidence type="ECO:0000313" key="1">
    <source>
        <dbReference type="EMBL" id="KKN99018.1"/>
    </source>
</evidence>
<dbReference type="AlphaFoldDB" id="A0A0F9Y2V9"/>
<gene>
    <name evidence="1" type="ORF">LCGC14_0142630</name>
</gene>
<sequence length="86" mass="10231">MKIRNCPECYGQGKTRLGHRSVRCGYCNGKKKLTSEFVKWDDKKHKQRLKIVQKLKEQMEAEIKTGLLQWENKNPKPRKFQKPSEL</sequence>
<protein>
    <submittedName>
        <fullName evidence="1">Uncharacterized protein</fullName>
    </submittedName>
</protein>